<evidence type="ECO:0000256" key="5">
    <source>
        <dbReference type="ARBA" id="ARBA00022856"/>
    </source>
</evidence>
<keyword evidence="5" id="KW-0571">Peptide transport</keyword>
<dbReference type="NCBIfam" id="TIGR00727">
    <property type="entry name" value="ISP4_OPT"/>
    <property type="match status" value="1"/>
</dbReference>
<dbReference type="OrthoDB" id="9986677at2759"/>
<feature type="transmembrane region" description="Helical" evidence="10">
    <location>
        <begin position="621"/>
        <end position="642"/>
    </location>
</feature>
<feature type="transmembrane region" description="Helical" evidence="10">
    <location>
        <begin position="149"/>
        <end position="168"/>
    </location>
</feature>
<dbReference type="GO" id="GO:0015031">
    <property type="term" value="P:protein transport"/>
    <property type="evidence" value="ECO:0007669"/>
    <property type="project" value="UniProtKB-KW"/>
</dbReference>
<keyword evidence="3" id="KW-0813">Transport</keyword>
<evidence type="ECO:0000256" key="4">
    <source>
        <dbReference type="ARBA" id="ARBA00022692"/>
    </source>
</evidence>
<comment type="subcellular location">
    <subcellularLocation>
        <location evidence="1">Membrane</location>
        <topology evidence="1">Multi-pass membrane protein</topology>
    </subcellularLocation>
</comment>
<feature type="transmembrane region" description="Helical" evidence="10">
    <location>
        <begin position="649"/>
        <end position="665"/>
    </location>
</feature>
<evidence type="ECO:0000313" key="12">
    <source>
        <dbReference type="Proteomes" id="UP000271241"/>
    </source>
</evidence>
<feature type="transmembrane region" description="Helical" evidence="10">
    <location>
        <begin position="445"/>
        <end position="465"/>
    </location>
</feature>
<feature type="transmembrane region" description="Helical" evidence="10">
    <location>
        <begin position="75"/>
        <end position="95"/>
    </location>
</feature>
<evidence type="ECO:0000256" key="8">
    <source>
        <dbReference type="ARBA" id="ARBA00023136"/>
    </source>
</evidence>
<evidence type="ECO:0000256" key="1">
    <source>
        <dbReference type="ARBA" id="ARBA00004141"/>
    </source>
</evidence>
<gene>
    <name evidence="11" type="ORF">THASP1DRAFT_15656</name>
</gene>
<dbReference type="NCBIfam" id="TIGR00728">
    <property type="entry name" value="OPT_sfam"/>
    <property type="match status" value="1"/>
</dbReference>
<keyword evidence="6" id="KW-0653">Protein transport</keyword>
<keyword evidence="7 10" id="KW-1133">Transmembrane helix</keyword>
<evidence type="ECO:0000256" key="6">
    <source>
        <dbReference type="ARBA" id="ARBA00022927"/>
    </source>
</evidence>
<proteinExistence type="inferred from homology"/>
<feature type="transmembrane region" description="Helical" evidence="10">
    <location>
        <begin position="389"/>
        <end position="411"/>
    </location>
</feature>
<keyword evidence="12" id="KW-1185">Reference proteome</keyword>
<dbReference type="AlphaFoldDB" id="A0A4V1IWR3"/>
<organism evidence="11 12">
    <name type="scientific">Thamnocephalis sphaerospora</name>
    <dbReference type="NCBI Taxonomy" id="78915"/>
    <lineage>
        <taxon>Eukaryota</taxon>
        <taxon>Fungi</taxon>
        <taxon>Fungi incertae sedis</taxon>
        <taxon>Zoopagomycota</taxon>
        <taxon>Zoopagomycotina</taxon>
        <taxon>Zoopagomycetes</taxon>
        <taxon>Zoopagales</taxon>
        <taxon>Sigmoideomycetaceae</taxon>
        <taxon>Thamnocephalis</taxon>
    </lineage>
</organism>
<sequence>MRDITLPQRDTSVEEYDLLDEKIVSGKDTGGYQSSSDGDDYTVFKNENGEEDSPYEVVRMTVSNKDDTTLPTLTVRFWIMAVPITIALAFVKQLFWFRTVPVGISGVIIQLITLPIGKFLARVLPDKDVGIGRFRFSLNPGPFSVKEHLLVNVCTSASGVAYAIDIIVIKRVFYQQDTPLLGSILLTLTTQCIGYGLAGVCYKYLVRPAAMIWPMCLIDVAVYRTFHSQEDQSGGRMTRWRFFTMVTAISGIYYFIPGFLFRMVSTVSVLCLTMPNSKVASQLGSFTKGLGLLSFSLDWNTLTSVLGSPMGTPFWAIANIFAGFVLFVWVITPYGYFNNIWDAQNYSIFGSALYSQNGSSYPVLALLDKKTLALDELQYAKYGPPRMSFMFAIGYGIGFAALSSLLVHIALHYGPDIMRRFRESRASGDDVHARLMDHYPTVPQWWYLTILGLSTALSIFTCEYYGTDLPWWGLLLAVAMAALFTLPIGILTAVASIGPGLNIITEFVIGFIMPGKPIANVTFKTYGYIGMTHAVSLLQDLKLGHYMKIPPRHMFIVQLVGTVISAIVNVLVASMMFQIMPDVCHDDNEEWYCRGAHVFFSASVIWGVVGPNRMFGSEGYYSALMWFFLIGAVLPIPFWLLARRYPKSIAKYINIPVVLASVGGIPPDYTGTFPSWFAVGVLFQYYLLRYRPAWSARYSYILSAGLDAGIAITSIVIFLAFTNTGVKLRWWGNTPDCPLLENKL</sequence>
<feature type="transmembrane region" description="Helical" evidence="10">
    <location>
        <begin position="314"/>
        <end position="337"/>
    </location>
</feature>
<evidence type="ECO:0000313" key="11">
    <source>
        <dbReference type="EMBL" id="RKP08459.1"/>
    </source>
</evidence>
<protein>
    <submittedName>
        <fullName evidence="11">OPT oligopeptide transporter protein-domain-containing protein</fullName>
    </submittedName>
</protein>
<feature type="transmembrane region" description="Helical" evidence="10">
    <location>
        <begin position="102"/>
        <end position="121"/>
    </location>
</feature>
<dbReference type="InterPro" id="IPR004648">
    <property type="entry name" value="Oligpept_transpt"/>
</dbReference>
<feature type="transmembrane region" description="Helical" evidence="10">
    <location>
        <begin position="180"/>
        <end position="198"/>
    </location>
</feature>
<comment type="similarity">
    <text evidence="2">Belongs to the oligopeptide OPT transporter family.</text>
</comment>
<feature type="transmembrane region" description="Helical" evidence="10">
    <location>
        <begin position="238"/>
        <end position="256"/>
    </location>
</feature>
<dbReference type="GO" id="GO:0016020">
    <property type="term" value="C:membrane"/>
    <property type="evidence" value="ECO:0007669"/>
    <property type="project" value="UniProtKB-SubCell"/>
</dbReference>
<keyword evidence="8 10" id="KW-0472">Membrane</keyword>
<evidence type="ECO:0000256" key="7">
    <source>
        <dbReference type="ARBA" id="ARBA00022989"/>
    </source>
</evidence>
<keyword evidence="4 10" id="KW-0812">Transmembrane</keyword>
<feature type="transmembrane region" description="Helical" evidence="10">
    <location>
        <begin position="671"/>
        <end position="688"/>
    </location>
</feature>
<evidence type="ECO:0000256" key="3">
    <source>
        <dbReference type="ARBA" id="ARBA00022448"/>
    </source>
</evidence>
<accession>A0A4V1IWR3</accession>
<dbReference type="Proteomes" id="UP000271241">
    <property type="component" value="Unassembled WGS sequence"/>
</dbReference>
<dbReference type="GO" id="GO:0035673">
    <property type="term" value="F:oligopeptide transmembrane transporter activity"/>
    <property type="evidence" value="ECO:0007669"/>
    <property type="project" value="InterPro"/>
</dbReference>
<feature type="region of interest" description="Disordered" evidence="9">
    <location>
        <begin position="25"/>
        <end position="48"/>
    </location>
</feature>
<feature type="transmembrane region" description="Helical" evidence="10">
    <location>
        <begin position="700"/>
        <end position="721"/>
    </location>
</feature>
<feature type="transmembrane region" description="Helical" evidence="10">
    <location>
        <begin position="555"/>
        <end position="579"/>
    </location>
</feature>
<dbReference type="Pfam" id="PF03169">
    <property type="entry name" value="OPT"/>
    <property type="match status" value="1"/>
</dbReference>
<evidence type="ECO:0000256" key="9">
    <source>
        <dbReference type="SAM" id="MobiDB-lite"/>
    </source>
</evidence>
<dbReference type="PANTHER" id="PTHR22601">
    <property type="entry name" value="ISP4 LIKE PROTEIN"/>
    <property type="match status" value="1"/>
</dbReference>
<dbReference type="EMBL" id="KZ992601">
    <property type="protein sequence ID" value="RKP08459.1"/>
    <property type="molecule type" value="Genomic_DNA"/>
</dbReference>
<name>A0A4V1IWR3_9FUNG</name>
<evidence type="ECO:0000256" key="2">
    <source>
        <dbReference type="ARBA" id="ARBA00008807"/>
    </source>
</evidence>
<dbReference type="InterPro" id="IPR004813">
    <property type="entry name" value="OPT"/>
</dbReference>
<feature type="transmembrane region" description="Helical" evidence="10">
    <location>
        <begin position="472"/>
        <end position="497"/>
    </location>
</feature>
<reference evidence="12" key="1">
    <citation type="journal article" date="2018" name="Nat. Microbiol.">
        <title>Leveraging single-cell genomics to expand the fungal tree of life.</title>
        <authorList>
            <person name="Ahrendt S.R."/>
            <person name="Quandt C.A."/>
            <person name="Ciobanu D."/>
            <person name="Clum A."/>
            <person name="Salamov A."/>
            <person name="Andreopoulos B."/>
            <person name="Cheng J.F."/>
            <person name="Woyke T."/>
            <person name="Pelin A."/>
            <person name="Henrissat B."/>
            <person name="Reynolds N.K."/>
            <person name="Benny G.L."/>
            <person name="Smith M.E."/>
            <person name="James T.Y."/>
            <person name="Grigoriev I.V."/>
        </authorList>
    </citation>
    <scope>NUCLEOTIDE SEQUENCE [LARGE SCALE GENOMIC DNA]</scope>
    <source>
        <strain evidence="12">RSA 1356</strain>
    </source>
</reference>
<evidence type="ECO:0000256" key="10">
    <source>
        <dbReference type="SAM" id="Phobius"/>
    </source>
</evidence>